<dbReference type="EMBL" id="JAGHQM010001828">
    <property type="protein sequence ID" value="KAH0551694.1"/>
    <property type="molecule type" value="Genomic_DNA"/>
</dbReference>
<dbReference type="Pfam" id="PF24160">
    <property type="entry name" value="UVB_sens_C"/>
    <property type="match status" value="1"/>
</dbReference>
<evidence type="ECO:0000256" key="1">
    <source>
        <dbReference type="ARBA" id="ARBA00004370"/>
    </source>
</evidence>
<keyword evidence="10" id="KW-1185">Reference proteome</keyword>
<dbReference type="GO" id="GO:0016020">
    <property type="term" value="C:membrane"/>
    <property type="evidence" value="ECO:0007669"/>
    <property type="project" value="UniProtKB-SubCell"/>
</dbReference>
<evidence type="ECO:0000259" key="7">
    <source>
        <dbReference type="Pfam" id="PF04884"/>
    </source>
</evidence>
<feature type="domain" description="Root UVB sensitive protein C-terminal" evidence="8">
    <location>
        <begin position="336"/>
        <end position="437"/>
    </location>
</feature>
<dbReference type="Proteomes" id="UP000750711">
    <property type="component" value="Unassembled WGS sequence"/>
</dbReference>
<evidence type="ECO:0000313" key="9">
    <source>
        <dbReference type="EMBL" id="KAH0551694.1"/>
    </source>
</evidence>
<feature type="domain" description="Protein root UVB sensitive/RUS" evidence="7">
    <location>
        <begin position="42"/>
        <end position="276"/>
    </location>
</feature>
<comment type="caution">
    <text evidence="9">The sequence shown here is derived from an EMBL/GenBank/DDBJ whole genome shotgun (WGS) entry which is preliminary data.</text>
</comment>
<evidence type="ECO:0008006" key="11">
    <source>
        <dbReference type="Google" id="ProtNLM"/>
    </source>
</evidence>
<keyword evidence="3" id="KW-0812">Transmembrane</keyword>
<evidence type="ECO:0000313" key="10">
    <source>
        <dbReference type="Proteomes" id="UP000750711"/>
    </source>
</evidence>
<evidence type="ECO:0000256" key="5">
    <source>
        <dbReference type="ARBA" id="ARBA00023136"/>
    </source>
</evidence>
<evidence type="ECO:0000256" key="6">
    <source>
        <dbReference type="SAM" id="MobiDB-lite"/>
    </source>
</evidence>
<dbReference type="InterPro" id="IPR055412">
    <property type="entry name" value="UVB_sens_C"/>
</dbReference>
<dbReference type="PANTHER" id="PTHR12770">
    <property type="entry name" value="RUS1 FAMILY PROTEIN C16ORF58"/>
    <property type="match status" value="1"/>
</dbReference>
<dbReference type="InterPro" id="IPR054549">
    <property type="entry name" value="UVB_sens_RUS_dom"/>
</dbReference>
<feature type="region of interest" description="Disordered" evidence="6">
    <location>
        <begin position="452"/>
        <end position="471"/>
    </location>
</feature>
<evidence type="ECO:0000256" key="2">
    <source>
        <dbReference type="ARBA" id="ARBA00007558"/>
    </source>
</evidence>
<dbReference type="Pfam" id="PF04884">
    <property type="entry name" value="UVB_sens_prot"/>
    <property type="match status" value="1"/>
</dbReference>
<comment type="similarity">
    <text evidence="2">Belongs to the RUS1 family.</text>
</comment>
<name>A0A9P8ICJ6_9PEZI</name>
<dbReference type="PANTHER" id="PTHR12770:SF31">
    <property type="entry name" value="RUS FAMILY MEMBER 1"/>
    <property type="match status" value="1"/>
</dbReference>
<reference evidence="9" key="1">
    <citation type="submission" date="2021-03" db="EMBL/GenBank/DDBJ databases">
        <title>Comparative genomics and phylogenomic investigation of the class Geoglossomycetes provide insights into ecological specialization and systematics.</title>
        <authorList>
            <person name="Melie T."/>
            <person name="Pirro S."/>
            <person name="Miller A.N."/>
            <person name="Quandt A."/>
        </authorList>
    </citation>
    <scope>NUCLEOTIDE SEQUENCE</scope>
    <source>
        <strain evidence="9">CAQ_001_2017</strain>
    </source>
</reference>
<organism evidence="9 10">
    <name type="scientific">Trichoglossum hirsutum</name>
    <dbReference type="NCBI Taxonomy" id="265104"/>
    <lineage>
        <taxon>Eukaryota</taxon>
        <taxon>Fungi</taxon>
        <taxon>Dikarya</taxon>
        <taxon>Ascomycota</taxon>
        <taxon>Pezizomycotina</taxon>
        <taxon>Geoglossomycetes</taxon>
        <taxon>Geoglossales</taxon>
        <taxon>Geoglossaceae</taxon>
        <taxon>Trichoglossum</taxon>
    </lineage>
</organism>
<gene>
    <name evidence="9" type="ORF">GP486_007088</name>
</gene>
<dbReference type="AlphaFoldDB" id="A0A9P8ICJ6"/>
<sequence>MGAPTIEMEERDEAGKVSATYVESASGSSRRVDVILPKNTYSRWARLINVFLPAGYPNSVTDDYLEYQIYDSLQAFSSSIAGLLSSRAVLQGVGVGDADASPTAALLLTVVQESAGRLATILFAHKLGNSLVAECKRYRLLADIFNDAAMILDCLSPAFPKPIRVVFLSVSSVSRAICGVAAGSSKTSLSAHFAMWGNLGELNAKDASQETVISLMGMLVGSVVVSNVSSTFATWSSLILLLSLHLFANYRAVRAVRMLTLNRQRANIVLSNLIEQGKALTPKDASEQERIFEWDGILRWRASEITGHAQIGVRLQLLLASTGSIAVTGSIQNPTINLADLLETYANERFLLWVNAKQRSVQIVLKEGCTTASQLKAWTLALMVTRRLKRQKLPSSDPQGVLMLLREELGEANRNFEDFLLQLTLVGWDVQSSMLETRSGFRINFPVGHNAEGKKKNASGRHRSAEIDLDP</sequence>
<keyword evidence="5" id="KW-0472">Membrane</keyword>
<keyword evidence="4" id="KW-1133">Transmembrane helix</keyword>
<comment type="subcellular location">
    <subcellularLocation>
        <location evidence="1">Membrane</location>
    </subcellularLocation>
</comment>
<evidence type="ECO:0000256" key="3">
    <source>
        <dbReference type="ARBA" id="ARBA00022692"/>
    </source>
</evidence>
<evidence type="ECO:0000259" key="8">
    <source>
        <dbReference type="Pfam" id="PF24160"/>
    </source>
</evidence>
<protein>
    <recommendedName>
        <fullName evidence="11">DUF647 domain-containing protein</fullName>
    </recommendedName>
</protein>
<accession>A0A9P8ICJ6</accession>
<dbReference type="InterPro" id="IPR006968">
    <property type="entry name" value="RUS_fam"/>
</dbReference>
<proteinExistence type="inferred from homology"/>
<evidence type="ECO:0000256" key="4">
    <source>
        <dbReference type="ARBA" id="ARBA00022989"/>
    </source>
</evidence>